<comment type="caution">
    <text evidence="1">The sequence shown here is derived from an EMBL/GenBank/DDBJ whole genome shotgun (WGS) entry which is preliminary data.</text>
</comment>
<organism evidence="1 2">
    <name type="scientific">Austropuccinia psidii MF-1</name>
    <dbReference type="NCBI Taxonomy" id="1389203"/>
    <lineage>
        <taxon>Eukaryota</taxon>
        <taxon>Fungi</taxon>
        <taxon>Dikarya</taxon>
        <taxon>Basidiomycota</taxon>
        <taxon>Pucciniomycotina</taxon>
        <taxon>Pucciniomycetes</taxon>
        <taxon>Pucciniales</taxon>
        <taxon>Sphaerophragmiaceae</taxon>
        <taxon>Austropuccinia</taxon>
    </lineage>
</organism>
<name>A0A9Q3GTS5_9BASI</name>
<dbReference type="EMBL" id="AVOT02005423">
    <property type="protein sequence ID" value="MBW0479022.1"/>
    <property type="molecule type" value="Genomic_DNA"/>
</dbReference>
<evidence type="ECO:0000313" key="1">
    <source>
        <dbReference type="EMBL" id="MBW0479022.1"/>
    </source>
</evidence>
<proteinExistence type="predicted"/>
<keyword evidence="2" id="KW-1185">Reference proteome</keyword>
<sequence>MQGEPVGPGLDMVFIYKTTRPASLSADASSSKEELSSVAAIYPHPASTQETKTDSVHPCTVQLATQNWEEHGNFTAESRVHHPKEQVLTAYPRLQQLASSNIHIVGALRCS</sequence>
<evidence type="ECO:0000313" key="2">
    <source>
        <dbReference type="Proteomes" id="UP000765509"/>
    </source>
</evidence>
<reference evidence="1" key="1">
    <citation type="submission" date="2021-03" db="EMBL/GenBank/DDBJ databases">
        <title>Draft genome sequence of rust myrtle Austropuccinia psidii MF-1, a brazilian biotype.</title>
        <authorList>
            <person name="Quecine M.C."/>
            <person name="Pachon D.M.R."/>
            <person name="Bonatelli M.L."/>
            <person name="Correr F.H."/>
            <person name="Franceschini L.M."/>
            <person name="Leite T.F."/>
            <person name="Margarido G.R.A."/>
            <person name="Almeida C.A."/>
            <person name="Ferrarezi J.A."/>
            <person name="Labate C.A."/>
        </authorList>
    </citation>
    <scope>NUCLEOTIDE SEQUENCE</scope>
    <source>
        <strain evidence="1">MF-1</strain>
    </source>
</reference>
<accession>A0A9Q3GTS5</accession>
<gene>
    <name evidence="1" type="ORF">O181_018737</name>
</gene>
<dbReference type="AlphaFoldDB" id="A0A9Q3GTS5"/>
<protein>
    <submittedName>
        <fullName evidence="1">Uncharacterized protein</fullName>
    </submittedName>
</protein>
<dbReference type="Proteomes" id="UP000765509">
    <property type="component" value="Unassembled WGS sequence"/>
</dbReference>